<evidence type="ECO:0000313" key="3">
    <source>
        <dbReference type="Proteomes" id="UP000799538"/>
    </source>
</evidence>
<organism evidence="2 3">
    <name type="scientific">Elsinoe ampelina</name>
    <dbReference type="NCBI Taxonomy" id="302913"/>
    <lineage>
        <taxon>Eukaryota</taxon>
        <taxon>Fungi</taxon>
        <taxon>Dikarya</taxon>
        <taxon>Ascomycota</taxon>
        <taxon>Pezizomycotina</taxon>
        <taxon>Dothideomycetes</taxon>
        <taxon>Dothideomycetidae</taxon>
        <taxon>Myriangiales</taxon>
        <taxon>Elsinoaceae</taxon>
        <taxon>Elsinoe</taxon>
    </lineage>
</organism>
<dbReference type="AlphaFoldDB" id="A0A6A6GIM6"/>
<protein>
    <submittedName>
        <fullName evidence="2">Uncharacterized protein</fullName>
    </submittedName>
</protein>
<dbReference type="InterPro" id="IPR037738">
    <property type="entry name" value="Ecm13-like"/>
</dbReference>
<proteinExistence type="predicted"/>
<dbReference type="Proteomes" id="UP000799538">
    <property type="component" value="Unassembled WGS sequence"/>
</dbReference>
<evidence type="ECO:0000313" key="2">
    <source>
        <dbReference type="EMBL" id="KAF2225566.1"/>
    </source>
</evidence>
<keyword evidence="3" id="KW-1185">Reference proteome</keyword>
<dbReference type="PANTHER" id="PTHR36826:SF1">
    <property type="entry name" value="PROTEIN ECM13"/>
    <property type="match status" value="1"/>
</dbReference>
<sequence length="246" mass="27544">MPSNLRLQLDVQSTQSYYPHTASASSPQQKSKMSLTQTYRIASAARGKLGMEASRADHNLRLLVGHANLLDSLMLELTNAEREQEAWFNDTIRTANRGEAPKHIQWFDSIAEEDEAYDDDDSDSDSDSDIDVNDFAIPPRRRSVSPPPSNPIYYDDEEEVEDYDEDEELALARVPSHSTPELVHEDSDSEDESMPPSPSHSTIEFDEKTAAAIGQSELYPKAVAHLKAEVVSEDFLQQTPTMIPAY</sequence>
<feature type="region of interest" description="Disordered" evidence="1">
    <location>
        <begin position="115"/>
        <end position="154"/>
    </location>
</feature>
<dbReference type="EMBL" id="ML992503">
    <property type="protein sequence ID" value="KAF2225566.1"/>
    <property type="molecule type" value="Genomic_DNA"/>
</dbReference>
<reference evidence="3" key="1">
    <citation type="journal article" date="2020" name="Stud. Mycol.">
        <title>101 Dothideomycetes genomes: A test case for predicting lifestyles and emergence of pathogens.</title>
        <authorList>
            <person name="Haridas S."/>
            <person name="Albert R."/>
            <person name="Binder M."/>
            <person name="Bloem J."/>
            <person name="LaButti K."/>
            <person name="Salamov A."/>
            <person name="Andreopoulos B."/>
            <person name="Baker S."/>
            <person name="Barry K."/>
            <person name="Bills G."/>
            <person name="Bluhm B."/>
            <person name="Cannon C."/>
            <person name="Castanera R."/>
            <person name="Culley D."/>
            <person name="Daum C."/>
            <person name="Ezra D."/>
            <person name="Gonzalez J."/>
            <person name="Henrissat B."/>
            <person name="Kuo A."/>
            <person name="Liang C."/>
            <person name="Lipzen A."/>
            <person name="Lutzoni F."/>
            <person name="Magnuson J."/>
            <person name="Mondo S."/>
            <person name="Nolan M."/>
            <person name="Ohm R."/>
            <person name="Pangilinan J."/>
            <person name="Park H.-J."/>
            <person name="Ramirez L."/>
            <person name="Alfaro M."/>
            <person name="Sun H."/>
            <person name="Tritt A."/>
            <person name="Yoshinaga Y."/>
            <person name="Zwiers L.-H."/>
            <person name="Turgeon B."/>
            <person name="Goodwin S."/>
            <person name="Spatafora J."/>
            <person name="Crous P."/>
            <person name="Grigoriev I."/>
        </authorList>
    </citation>
    <scope>NUCLEOTIDE SEQUENCE [LARGE SCALE GENOMIC DNA]</scope>
    <source>
        <strain evidence="3">CECT 20119</strain>
    </source>
</reference>
<gene>
    <name evidence="2" type="ORF">BDZ85DRAFT_68236</name>
</gene>
<feature type="compositionally biased region" description="Acidic residues" evidence="1">
    <location>
        <begin position="115"/>
        <end position="132"/>
    </location>
</feature>
<feature type="region of interest" description="Disordered" evidence="1">
    <location>
        <begin position="172"/>
        <end position="202"/>
    </location>
</feature>
<dbReference type="OrthoDB" id="5431245at2759"/>
<evidence type="ECO:0000256" key="1">
    <source>
        <dbReference type="SAM" id="MobiDB-lite"/>
    </source>
</evidence>
<name>A0A6A6GIM6_9PEZI</name>
<accession>A0A6A6GIM6</accession>
<dbReference type="PANTHER" id="PTHR36826">
    <property type="entry name" value="PROTEIN ECM13"/>
    <property type="match status" value="1"/>
</dbReference>